<evidence type="ECO:0000256" key="1">
    <source>
        <dbReference type="SAM" id="Phobius"/>
    </source>
</evidence>
<sequence length="409" mass="44742">MSISLSEKDQRQLDTMERIAELLHRRLQQRITAAEAGELERWLAAQSPAARQFYESIQEWPALKKALLAMEQVDEKAALQEVWDRIGTIAPQKETVIRKMSWWRIAAAAVLMLAGIGMLWKHYAPRPLDSLPIAARYQGEALPGGNRAILQLADGSIIALDSAANGTLARQQQTVVKKTAEGTLQYEPVGAAKEAAVVFNTITTPRGGLYQVVLPDGTRVWLNAASSLRYPTAFTGQERVVELSGEAYFEVAPQADKHFLVKTGGEQPTDITVLGTAFNVNAYADQPNNVTTLVNGKVRVSGKGGQVVLQPSQQVVAARGMSPVVRAANLEAALAWKEGLFSLEGAGIEEIMQQISRWYDVEIVYQGKIEQQFVGKIPRNMKLSAVLKVLESTGWVHFSISGKTVTVAP</sequence>
<name>A0A1T4MYC0_9BACT</name>
<accession>A0A1T4MYC0</accession>
<evidence type="ECO:0000259" key="2">
    <source>
        <dbReference type="Pfam" id="PF04773"/>
    </source>
</evidence>
<dbReference type="InterPro" id="IPR006860">
    <property type="entry name" value="FecR"/>
</dbReference>
<dbReference type="Gene3D" id="2.60.120.1440">
    <property type="match status" value="1"/>
</dbReference>
<dbReference type="Pfam" id="PF04773">
    <property type="entry name" value="FecR"/>
    <property type="match status" value="1"/>
</dbReference>
<dbReference type="PANTHER" id="PTHR30273:SF2">
    <property type="entry name" value="PROTEIN FECR"/>
    <property type="match status" value="1"/>
</dbReference>
<organism evidence="4 5">
    <name type="scientific">Chitinophaga eiseniae</name>
    <dbReference type="NCBI Taxonomy" id="634771"/>
    <lineage>
        <taxon>Bacteria</taxon>
        <taxon>Pseudomonadati</taxon>
        <taxon>Bacteroidota</taxon>
        <taxon>Chitinophagia</taxon>
        <taxon>Chitinophagales</taxon>
        <taxon>Chitinophagaceae</taxon>
        <taxon>Chitinophaga</taxon>
    </lineage>
</organism>
<feature type="domain" description="Protein FecR C-terminal" evidence="3">
    <location>
        <begin position="341"/>
        <end position="407"/>
    </location>
</feature>
<dbReference type="Proteomes" id="UP000190367">
    <property type="component" value="Unassembled WGS sequence"/>
</dbReference>
<dbReference type="InterPro" id="IPR012373">
    <property type="entry name" value="Ferrdict_sens_TM"/>
</dbReference>
<dbReference type="OrthoDB" id="645008at2"/>
<gene>
    <name evidence="4" type="ORF">SAMN04488128_1011332</name>
</gene>
<dbReference type="STRING" id="634771.SAMN04488128_1011332"/>
<evidence type="ECO:0000313" key="4">
    <source>
        <dbReference type="EMBL" id="SJZ71834.1"/>
    </source>
</evidence>
<feature type="transmembrane region" description="Helical" evidence="1">
    <location>
        <begin position="102"/>
        <end position="120"/>
    </location>
</feature>
<keyword evidence="5" id="KW-1185">Reference proteome</keyword>
<evidence type="ECO:0000259" key="3">
    <source>
        <dbReference type="Pfam" id="PF16344"/>
    </source>
</evidence>
<evidence type="ECO:0000313" key="5">
    <source>
        <dbReference type="Proteomes" id="UP000190367"/>
    </source>
</evidence>
<keyword evidence="1" id="KW-1133">Transmembrane helix</keyword>
<dbReference type="Pfam" id="PF16344">
    <property type="entry name" value="FecR_C"/>
    <property type="match status" value="1"/>
</dbReference>
<reference evidence="5" key="1">
    <citation type="submission" date="2017-02" db="EMBL/GenBank/DDBJ databases">
        <authorList>
            <person name="Varghese N."/>
            <person name="Submissions S."/>
        </authorList>
    </citation>
    <scope>NUCLEOTIDE SEQUENCE [LARGE SCALE GENOMIC DNA]</scope>
    <source>
        <strain evidence="5">DSM 22224</strain>
    </source>
</reference>
<dbReference type="InterPro" id="IPR032508">
    <property type="entry name" value="FecR_C"/>
</dbReference>
<feature type="domain" description="FecR protein" evidence="2">
    <location>
        <begin position="201"/>
        <end position="299"/>
    </location>
</feature>
<dbReference type="PANTHER" id="PTHR30273">
    <property type="entry name" value="PERIPLASMIC SIGNAL SENSOR AND SIGMA FACTOR ACTIVATOR FECR-RELATED"/>
    <property type="match status" value="1"/>
</dbReference>
<keyword evidence="1" id="KW-0812">Transmembrane</keyword>
<dbReference type="GO" id="GO:0016989">
    <property type="term" value="F:sigma factor antagonist activity"/>
    <property type="evidence" value="ECO:0007669"/>
    <property type="project" value="TreeGrafter"/>
</dbReference>
<dbReference type="EMBL" id="FUWZ01000001">
    <property type="protein sequence ID" value="SJZ71834.1"/>
    <property type="molecule type" value="Genomic_DNA"/>
</dbReference>
<dbReference type="Gene3D" id="3.55.50.30">
    <property type="match status" value="1"/>
</dbReference>
<proteinExistence type="predicted"/>
<dbReference type="RefSeq" id="WP_078667941.1">
    <property type="nucleotide sequence ID" value="NZ_FUWZ01000001.1"/>
</dbReference>
<protein>
    <submittedName>
        <fullName evidence="4">FecR protein</fullName>
    </submittedName>
</protein>
<dbReference type="AlphaFoldDB" id="A0A1T4MYC0"/>
<keyword evidence="1" id="KW-0472">Membrane</keyword>